<organism evidence="3 4">
    <name type="scientific">Camellia sinensis var. sinensis</name>
    <name type="common">China tea</name>
    <dbReference type="NCBI Taxonomy" id="542762"/>
    <lineage>
        <taxon>Eukaryota</taxon>
        <taxon>Viridiplantae</taxon>
        <taxon>Streptophyta</taxon>
        <taxon>Embryophyta</taxon>
        <taxon>Tracheophyta</taxon>
        <taxon>Spermatophyta</taxon>
        <taxon>Magnoliopsida</taxon>
        <taxon>eudicotyledons</taxon>
        <taxon>Gunneridae</taxon>
        <taxon>Pentapetalae</taxon>
        <taxon>asterids</taxon>
        <taxon>Ericales</taxon>
        <taxon>Theaceae</taxon>
        <taxon>Camellia</taxon>
    </lineage>
</organism>
<feature type="transmembrane region" description="Helical" evidence="2">
    <location>
        <begin position="125"/>
        <end position="155"/>
    </location>
</feature>
<feature type="compositionally biased region" description="Basic and acidic residues" evidence="1">
    <location>
        <begin position="1"/>
        <end position="11"/>
    </location>
</feature>
<dbReference type="Gene3D" id="3.40.50.1100">
    <property type="match status" value="1"/>
</dbReference>
<dbReference type="EMBL" id="SDRB02004703">
    <property type="protein sequence ID" value="THG15442.1"/>
    <property type="molecule type" value="Genomic_DNA"/>
</dbReference>
<dbReference type="AlphaFoldDB" id="A0A4S4EH91"/>
<proteinExistence type="predicted"/>
<evidence type="ECO:0000256" key="2">
    <source>
        <dbReference type="SAM" id="Phobius"/>
    </source>
</evidence>
<dbReference type="Pfam" id="PF03004">
    <property type="entry name" value="Transposase_24"/>
    <property type="match status" value="1"/>
</dbReference>
<evidence type="ECO:0000313" key="4">
    <source>
        <dbReference type="Proteomes" id="UP000306102"/>
    </source>
</evidence>
<dbReference type="Proteomes" id="UP000306102">
    <property type="component" value="Unassembled WGS sequence"/>
</dbReference>
<sequence length="436" mass="49260">MRGTREADNRGANKLTQGRTRRLRLDQRCRDFRPVIRSMLQLRRTIDKTLATQGGLRPTRDQPKLSWQPHGRVANPHGKRKAKEVGMSWQVMRLELAAMRLAMRQQQRRKHGVGHVKSSHVVMTFLVVISCIIISLPYSSLIIIIIIIVAISCVLERKKEKNLDKASGKAVYVMMKDMAENPIKWEGRKILFIHTGGLLGLFDKTDQMMPLVGNWRKMDIHESIPQMDGAGKILSSSSRCMVAMVVAAFGGSDVTVAVVKRSTRNIGNRKKLPYNHTMGSRSFSAAISIEGIETGKEPHIVDFFKTSHWRYREQVAKEGGAEMVVRSVGVCKKEEANLLLFAELDVDQWREYFFHVETTVSIGISVIRKRKRERGTGELPWGLELEREREDDIVNVEFKEVDDDDGSCGGGANRSTVSQFSIGNSSLQNQPTKPKH</sequence>
<evidence type="ECO:0000256" key="1">
    <source>
        <dbReference type="SAM" id="MobiDB-lite"/>
    </source>
</evidence>
<feature type="region of interest" description="Disordered" evidence="1">
    <location>
        <begin position="1"/>
        <end position="20"/>
    </location>
</feature>
<evidence type="ECO:0000313" key="3">
    <source>
        <dbReference type="EMBL" id="THG15442.1"/>
    </source>
</evidence>
<comment type="caution">
    <text evidence="3">The sequence shown here is derived from an EMBL/GenBank/DDBJ whole genome shotgun (WGS) entry which is preliminary data.</text>
</comment>
<reference evidence="3 4" key="1">
    <citation type="journal article" date="2018" name="Proc. Natl. Acad. Sci. U.S.A.">
        <title>Draft genome sequence of Camellia sinensis var. sinensis provides insights into the evolution of the tea genome and tea quality.</title>
        <authorList>
            <person name="Wei C."/>
            <person name="Yang H."/>
            <person name="Wang S."/>
            <person name="Zhao J."/>
            <person name="Liu C."/>
            <person name="Gao L."/>
            <person name="Xia E."/>
            <person name="Lu Y."/>
            <person name="Tai Y."/>
            <person name="She G."/>
            <person name="Sun J."/>
            <person name="Cao H."/>
            <person name="Tong W."/>
            <person name="Gao Q."/>
            <person name="Li Y."/>
            <person name="Deng W."/>
            <person name="Jiang X."/>
            <person name="Wang W."/>
            <person name="Chen Q."/>
            <person name="Zhang S."/>
            <person name="Li H."/>
            <person name="Wu J."/>
            <person name="Wang P."/>
            <person name="Li P."/>
            <person name="Shi C."/>
            <person name="Zheng F."/>
            <person name="Jian J."/>
            <person name="Huang B."/>
            <person name="Shan D."/>
            <person name="Shi M."/>
            <person name="Fang C."/>
            <person name="Yue Y."/>
            <person name="Li F."/>
            <person name="Li D."/>
            <person name="Wei S."/>
            <person name="Han B."/>
            <person name="Jiang C."/>
            <person name="Yin Y."/>
            <person name="Xia T."/>
            <person name="Zhang Z."/>
            <person name="Bennetzen J.L."/>
            <person name="Zhao S."/>
            <person name="Wan X."/>
        </authorList>
    </citation>
    <scope>NUCLEOTIDE SEQUENCE [LARGE SCALE GENOMIC DNA]</scope>
    <source>
        <strain evidence="4">cv. Shuchazao</strain>
        <tissue evidence="3">Leaf</tissue>
    </source>
</reference>
<feature type="compositionally biased region" description="Polar residues" evidence="1">
    <location>
        <begin position="413"/>
        <end position="436"/>
    </location>
</feature>
<name>A0A4S4EH91_CAMSN</name>
<dbReference type="InterPro" id="IPR004252">
    <property type="entry name" value="Probable_transposase_24"/>
</dbReference>
<keyword evidence="2" id="KW-0472">Membrane</keyword>
<keyword evidence="2" id="KW-0812">Transmembrane</keyword>
<protein>
    <recommendedName>
        <fullName evidence="5">DhaK domain-containing protein</fullName>
    </recommendedName>
</protein>
<feature type="region of interest" description="Disordered" evidence="1">
    <location>
        <begin position="51"/>
        <end position="81"/>
    </location>
</feature>
<keyword evidence="2" id="KW-1133">Transmembrane helix</keyword>
<accession>A0A4S4EH91</accession>
<dbReference type="InterPro" id="IPR036052">
    <property type="entry name" value="TrpB-like_PALP_sf"/>
</dbReference>
<keyword evidence="4" id="KW-1185">Reference proteome</keyword>
<dbReference type="STRING" id="542762.A0A4S4EH91"/>
<evidence type="ECO:0008006" key="5">
    <source>
        <dbReference type="Google" id="ProtNLM"/>
    </source>
</evidence>
<feature type="region of interest" description="Disordered" evidence="1">
    <location>
        <begin position="400"/>
        <end position="436"/>
    </location>
</feature>
<gene>
    <name evidence="3" type="ORF">TEA_020921</name>
</gene>